<dbReference type="InterPro" id="IPR048254">
    <property type="entry name" value="CDP_ALCOHOL_P_TRANSF_CS"/>
</dbReference>
<evidence type="ECO:0000313" key="4">
    <source>
        <dbReference type="EMBL" id="ELY72117.1"/>
    </source>
</evidence>
<evidence type="ECO:0000313" key="6">
    <source>
        <dbReference type="Proteomes" id="UP000011613"/>
    </source>
</evidence>
<dbReference type="AlphaFoldDB" id="L9YEZ7"/>
<comment type="caution">
    <text evidence="4">The sequence shown here is derived from an EMBL/GenBank/DDBJ whole genome shotgun (WGS) entry which is preliminary data.</text>
</comment>
<name>L9YEZ7_NATGS</name>
<evidence type="ECO:0000256" key="2">
    <source>
        <dbReference type="RuleBase" id="RU003750"/>
    </source>
</evidence>
<proteinExistence type="inferred from homology"/>
<dbReference type="Proteomes" id="UP000011613">
    <property type="component" value="Unassembled WGS sequence"/>
</dbReference>
<evidence type="ECO:0000256" key="1">
    <source>
        <dbReference type="ARBA" id="ARBA00022679"/>
    </source>
</evidence>
<evidence type="ECO:0000313" key="5">
    <source>
        <dbReference type="EMBL" id="PLK19752.1"/>
    </source>
</evidence>
<sequence length="254" mass="26942">MTDRPFRAPAASVTRQWMILASAVAVLALVAGSPVYAWSSGAGGPFVVGAVLGFVAVVVASWRSITLARQRVGVEPITPATWLTASRGGTLVILAGFLLIARPPDAFAWVPATLFAVAAGLDAVDGTLARATDDVSELGSRLDVEIDSLTVLVGTLLAIQYDVVPVAFLVVGLSRYAFVAGIRYRRWAGRPVYDLDPSTPRRVLGALAMVTIWLALSPIPGPAPTRVLAVVVLFPFVANFARDWLVVSGRRRHT</sequence>
<protein>
    <submittedName>
        <fullName evidence="4 5">CDP-alcohol phosphatidyltransferase</fullName>
    </submittedName>
</protein>
<reference evidence="5 7" key="2">
    <citation type="submission" date="2017-12" db="EMBL/GenBank/DDBJ databases">
        <title>The characterization of oligonucleotides binding to NgAgo.</title>
        <authorList>
            <person name="Jiang L."/>
            <person name="He B."/>
            <person name="Kang J."/>
            <person name="Yu M."/>
            <person name="Li N."/>
            <person name="Fang Y."/>
            <person name="Tang Z."/>
            <person name="Wu P."/>
            <person name="Yao P."/>
            <person name="Huang J."/>
        </authorList>
    </citation>
    <scope>NUCLEOTIDE SEQUENCE [LARGE SCALE GENOMIC DNA]</scope>
    <source>
        <strain evidence="5 7">SP2</strain>
        <tissue evidence="5">Freeze-dried powder thallus</tissue>
    </source>
</reference>
<dbReference type="RefSeq" id="WP_005577015.1">
    <property type="nucleotide sequence ID" value="NC_019792.1"/>
</dbReference>
<dbReference type="GO" id="GO:0008654">
    <property type="term" value="P:phospholipid biosynthetic process"/>
    <property type="evidence" value="ECO:0007669"/>
    <property type="project" value="InterPro"/>
</dbReference>
<reference evidence="4 6" key="1">
    <citation type="journal article" date="2014" name="PLoS Genet.">
        <title>Phylogenetically driven sequencing of extremely halophilic archaea reveals strategies for static and dynamic osmo-response.</title>
        <authorList>
            <person name="Becker E.A."/>
            <person name="Seitzer P.M."/>
            <person name="Tritt A."/>
            <person name="Larsen D."/>
            <person name="Krusor M."/>
            <person name="Yao A.I."/>
            <person name="Wu D."/>
            <person name="Madern D."/>
            <person name="Eisen J.A."/>
            <person name="Darling A.E."/>
            <person name="Facciotti M.T."/>
        </authorList>
    </citation>
    <scope>NUCLEOTIDE SEQUENCE [LARGE SCALE GENOMIC DNA]</scope>
    <source>
        <strain evidence="4 6">SP2</strain>
    </source>
</reference>
<evidence type="ECO:0000256" key="3">
    <source>
        <dbReference type="SAM" id="Phobius"/>
    </source>
</evidence>
<feature type="transmembrane region" description="Helical" evidence="3">
    <location>
        <begin position="227"/>
        <end position="245"/>
    </location>
</feature>
<dbReference type="Proteomes" id="UP000234484">
    <property type="component" value="Unassembled WGS sequence"/>
</dbReference>
<dbReference type="InterPro" id="IPR043130">
    <property type="entry name" value="CDP-OH_PTrfase_TM_dom"/>
</dbReference>
<keyword evidence="3" id="KW-0472">Membrane</keyword>
<keyword evidence="1 2" id="KW-0808">Transferase</keyword>
<comment type="similarity">
    <text evidence="2">Belongs to the CDP-alcohol phosphatidyltransferase class-I family.</text>
</comment>
<dbReference type="GO" id="GO:0016780">
    <property type="term" value="F:phosphotransferase activity, for other substituted phosphate groups"/>
    <property type="evidence" value="ECO:0007669"/>
    <property type="project" value="InterPro"/>
</dbReference>
<keyword evidence="3" id="KW-1133">Transmembrane helix</keyword>
<organism evidence="4 6">
    <name type="scientific">Natronobacterium gregoryi (strain ATCC 43098 / DSM 3393 / CCM 3738 / CIP 104747 / IAM 13177 / JCM 8860 / NBRC 102187 / NCIMB 2189 / SP2)</name>
    <dbReference type="NCBI Taxonomy" id="797304"/>
    <lineage>
        <taxon>Archaea</taxon>
        <taxon>Methanobacteriati</taxon>
        <taxon>Methanobacteriota</taxon>
        <taxon>Stenosarchaea group</taxon>
        <taxon>Halobacteria</taxon>
        <taxon>Halobacteriales</taxon>
        <taxon>Natrialbaceae</taxon>
        <taxon>Natronobacterium</taxon>
    </lineage>
</organism>
<feature type="transmembrane region" description="Helical" evidence="3">
    <location>
        <begin position="203"/>
        <end position="221"/>
    </location>
</feature>
<dbReference type="PROSITE" id="PS00379">
    <property type="entry name" value="CDP_ALCOHOL_P_TRANSF"/>
    <property type="match status" value="1"/>
</dbReference>
<gene>
    <name evidence="4" type="ORF">C490_04157</name>
    <name evidence="5" type="ORF">CYV19_13175</name>
</gene>
<dbReference type="EMBL" id="AOIC01000029">
    <property type="protein sequence ID" value="ELY72117.1"/>
    <property type="molecule type" value="Genomic_DNA"/>
</dbReference>
<dbReference type="InterPro" id="IPR000462">
    <property type="entry name" value="CDP-OH_P_trans"/>
</dbReference>
<feature type="transmembrane region" description="Helical" evidence="3">
    <location>
        <begin position="163"/>
        <end position="182"/>
    </location>
</feature>
<dbReference type="Pfam" id="PF01066">
    <property type="entry name" value="CDP-OH_P_transf"/>
    <property type="match status" value="1"/>
</dbReference>
<dbReference type="GO" id="GO:0016020">
    <property type="term" value="C:membrane"/>
    <property type="evidence" value="ECO:0007669"/>
    <property type="project" value="InterPro"/>
</dbReference>
<dbReference type="GeneID" id="14210318"/>
<feature type="transmembrane region" description="Helical" evidence="3">
    <location>
        <begin position="80"/>
        <end position="101"/>
    </location>
</feature>
<evidence type="ECO:0000313" key="7">
    <source>
        <dbReference type="Proteomes" id="UP000234484"/>
    </source>
</evidence>
<keyword evidence="3" id="KW-0812">Transmembrane</keyword>
<dbReference type="Gene3D" id="1.20.120.1760">
    <property type="match status" value="1"/>
</dbReference>
<dbReference type="EMBL" id="PKKI01000041">
    <property type="protein sequence ID" value="PLK19752.1"/>
    <property type="molecule type" value="Genomic_DNA"/>
</dbReference>
<accession>L9YEZ7</accession>
<feature type="transmembrane region" description="Helical" evidence="3">
    <location>
        <begin position="47"/>
        <end position="68"/>
    </location>
</feature>